<dbReference type="GO" id="GO:0000976">
    <property type="term" value="F:transcription cis-regulatory region binding"/>
    <property type="evidence" value="ECO:0007669"/>
    <property type="project" value="TreeGrafter"/>
</dbReference>
<feature type="domain" description="HTH tetR-type" evidence="5">
    <location>
        <begin position="17"/>
        <end position="77"/>
    </location>
</feature>
<dbReference type="AlphaFoldDB" id="A0A1G6CSY6"/>
<evidence type="ECO:0000256" key="1">
    <source>
        <dbReference type="ARBA" id="ARBA00023015"/>
    </source>
</evidence>
<keyword evidence="3" id="KW-0804">Transcription</keyword>
<gene>
    <name evidence="6" type="ORF">SAMN02982931_02705</name>
</gene>
<evidence type="ECO:0000256" key="3">
    <source>
        <dbReference type="ARBA" id="ARBA00023163"/>
    </source>
</evidence>
<dbReference type="PRINTS" id="PR00455">
    <property type="entry name" value="HTHTETR"/>
</dbReference>
<keyword evidence="2 4" id="KW-0238">DNA-binding</keyword>
<dbReference type="STRING" id="665467.SAMN02982931_02705"/>
<dbReference type="OrthoDB" id="7056813at2"/>
<proteinExistence type="predicted"/>
<dbReference type="Proteomes" id="UP000199071">
    <property type="component" value="Unassembled WGS sequence"/>
</dbReference>
<dbReference type="PANTHER" id="PTHR30055:SF234">
    <property type="entry name" value="HTH-TYPE TRANSCRIPTIONAL REGULATOR BETI"/>
    <property type="match status" value="1"/>
</dbReference>
<dbReference type="InterPro" id="IPR009057">
    <property type="entry name" value="Homeodomain-like_sf"/>
</dbReference>
<protein>
    <submittedName>
        <fullName evidence="6">Transcriptional regulator, TetR family</fullName>
    </submittedName>
</protein>
<dbReference type="Gene3D" id="1.10.357.10">
    <property type="entry name" value="Tetracycline Repressor, domain 2"/>
    <property type="match status" value="1"/>
</dbReference>
<keyword evidence="7" id="KW-1185">Reference proteome</keyword>
<accession>A0A1G6CSY6</accession>
<evidence type="ECO:0000259" key="5">
    <source>
        <dbReference type="PROSITE" id="PS50977"/>
    </source>
</evidence>
<feature type="DNA-binding region" description="H-T-H motif" evidence="4">
    <location>
        <begin position="40"/>
        <end position="59"/>
    </location>
</feature>
<reference evidence="6 7" key="1">
    <citation type="submission" date="2016-10" db="EMBL/GenBank/DDBJ databases">
        <authorList>
            <person name="de Groot N.N."/>
        </authorList>
    </citation>
    <scope>NUCLEOTIDE SEQUENCE [LARGE SCALE GENOMIC DNA]</scope>
    <source>
        <strain evidence="6 7">ATCC 35022</strain>
    </source>
</reference>
<dbReference type="PROSITE" id="PS50977">
    <property type="entry name" value="HTH_TETR_2"/>
    <property type="match status" value="1"/>
</dbReference>
<evidence type="ECO:0000313" key="7">
    <source>
        <dbReference type="Proteomes" id="UP000199071"/>
    </source>
</evidence>
<organism evidence="6 7">
    <name type="scientific">Bauldia litoralis</name>
    <dbReference type="NCBI Taxonomy" id="665467"/>
    <lineage>
        <taxon>Bacteria</taxon>
        <taxon>Pseudomonadati</taxon>
        <taxon>Pseudomonadota</taxon>
        <taxon>Alphaproteobacteria</taxon>
        <taxon>Hyphomicrobiales</taxon>
        <taxon>Kaistiaceae</taxon>
        <taxon>Bauldia</taxon>
    </lineage>
</organism>
<evidence type="ECO:0000256" key="4">
    <source>
        <dbReference type="PROSITE-ProRule" id="PRU00335"/>
    </source>
</evidence>
<name>A0A1G6CSY6_9HYPH</name>
<dbReference type="Pfam" id="PF00440">
    <property type="entry name" value="TetR_N"/>
    <property type="match status" value="1"/>
</dbReference>
<dbReference type="InterPro" id="IPR001647">
    <property type="entry name" value="HTH_TetR"/>
</dbReference>
<dbReference type="InterPro" id="IPR050109">
    <property type="entry name" value="HTH-type_TetR-like_transc_reg"/>
</dbReference>
<sequence>MSDLGVDTGLEAGVSRDEVRGRIIAAAAELLAEGGRDAATTRAVAAAAAVQAPTIYRLFGDMRGLLDAVAEQVLAAYIAEKSAREPHPDPVQDLRDGWDMHVAFGLAHPALFEIISSAPHARRRSPAADAGIDVLKRRVRNIARAGRLRVSEARAVGLLQAAGTGTVLTLLAEPDDRRDPGLSATAREAVLAHITAEVPVIEKAGPAAAAIALRAVLQEATVLTANERLLLEEWLDRLADTIPT</sequence>
<dbReference type="SUPFAM" id="SSF46689">
    <property type="entry name" value="Homeodomain-like"/>
    <property type="match status" value="1"/>
</dbReference>
<dbReference type="EMBL" id="FMXQ01000005">
    <property type="protein sequence ID" value="SDB35942.1"/>
    <property type="molecule type" value="Genomic_DNA"/>
</dbReference>
<dbReference type="RefSeq" id="WP_090876967.1">
    <property type="nucleotide sequence ID" value="NZ_FMXQ01000005.1"/>
</dbReference>
<evidence type="ECO:0000313" key="6">
    <source>
        <dbReference type="EMBL" id="SDB35942.1"/>
    </source>
</evidence>
<keyword evidence="1" id="KW-0805">Transcription regulation</keyword>
<dbReference type="GO" id="GO:0003700">
    <property type="term" value="F:DNA-binding transcription factor activity"/>
    <property type="evidence" value="ECO:0007669"/>
    <property type="project" value="TreeGrafter"/>
</dbReference>
<evidence type="ECO:0000256" key="2">
    <source>
        <dbReference type="ARBA" id="ARBA00023125"/>
    </source>
</evidence>
<dbReference type="PANTHER" id="PTHR30055">
    <property type="entry name" value="HTH-TYPE TRANSCRIPTIONAL REGULATOR RUTR"/>
    <property type="match status" value="1"/>
</dbReference>